<dbReference type="AlphaFoldDB" id="A0A6H1ZL66"/>
<reference evidence="1" key="1">
    <citation type="submission" date="2020-03" db="EMBL/GenBank/DDBJ databases">
        <title>The deep terrestrial virosphere.</title>
        <authorList>
            <person name="Holmfeldt K."/>
            <person name="Nilsson E."/>
            <person name="Simone D."/>
            <person name="Lopez-Fernandez M."/>
            <person name="Wu X."/>
            <person name="de Brujin I."/>
            <person name="Lundin D."/>
            <person name="Andersson A."/>
            <person name="Bertilsson S."/>
            <person name="Dopson M."/>
        </authorList>
    </citation>
    <scope>NUCLEOTIDE SEQUENCE</scope>
    <source>
        <strain evidence="1">TM448A00912</strain>
    </source>
</reference>
<sequence>MAIQQYGTVASRNLIRAEMKMLKHAEPIMVLTNFGDQKEQPLNKTDTIVFRRLKPFNATATETPNITAANFITAEGVTPTANTISYTDVTVSLNQYAVLFKFSSKAQLMYEDDIPNDMAKLTGETMAEVAELVCYGQVKSGTSVIYANGSTVVGVNTAISLNDFRLAARTMESNRAKQVTSSIKSGPDFGVSSVEPGYIVFIHTDLLADIRDIPGFTKRVDYGSAIKPVHAREVGAIEEFRIVTSPLFAPLAGATGVTAAVGTSGMKATASFVDIYYSIIMAESAWGQVSLKGKGYSGVSPTIIPASVKNHANPSGMFGYVGADFWGAAVRLNENWMTRVVSCATDISG</sequence>
<dbReference type="EMBL" id="MT144079">
    <property type="protein sequence ID" value="QJA48304.1"/>
    <property type="molecule type" value="Genomic_DNA"/>
</dbReference>
<name>A0A6H1ZL66_9ZZZZ</name>
<organism evidence="1">
    <name type="scientific">viral metagenome</name>
    <dbReference type="NCBI Taxonomy" id="1070528"/>
    <lineage>
        <taxon>unclassified sequences</taxon>
        <taxon>metagenomes</taxon>
        <taxon>organismal metagenomes</taxon>
    </lineage>
</organism>
<gene>
    <name evidence="1" type="ORF">TM448A00912_0002</name>
</gene>
<dbReference type="Pfam" id="PF25209">
    <property type="entry name" value="Phage_capsid_4"/>
    <property type="match status" value="1"/>
</dbReference>
<evidence type="ECO:0000313" key="1">
    <source>
        <dbReference type="EMBL" id="QJA48304.1"/>
    </source>
</evidence>
<protein>
    <submittedName>
        <fullName evidence="1">Putative capsid protein</fullName>
    </submittedName>
</protein>
<dbReference type="NCBIfam" id="TIGR04387">
    <property type="entry name" value="capsid_maj_N4"/>
    <property type="match status" value="1"/>
</dbReference>
<proteinExistence type="predicted"/>
<accession>A0A6H1ZL66</accession>